<gene>
    <name evidence="2" type="ORF">SAMN04488505_102760</name>
</gene>
<dbReference type="SUPFAM" id="SSF50494">
    <property type="entry name" value="Trypsin-like serine proteases"/>
    <property type="match status" value="1"/>
</dbReference>
<evidence type="ECO:0000313" key="2">
    <source>
        <dbReference type="EMBL" id="SEL64846.1"/>
    </source>
</evidence>
<name>A0A1H7RXK1_9BACT</name>
<protein>
    <submittedName>
        <fullName evidence="2">Trypsin-like peptidase domain-containing protein</fullName>
    </submittedName>
</protein>
<sequence>MALLTQQEILKLADALIGSLDPAGSRIALLQSIDRRFVAVFPQAGAPAAQMMVDIGYMNDVERLTSGVVPLQQYLQNAAFLLYGAGQNEVTVRAILDLVTQRATGAPRPDVENIKEIKEQIIHADDMVTFAFMEAGVKAAPAVLKLKVPGFQNGQPRKLANGQPVNFLGTGWLLTSSLIMTNHHVINARKDSEGNASEADLQLQAKGTQALLDFDADEMEAGSTIQVTALEAWEPGLDYAIIRVPDTGRSPLRYTAQKLTYNNEPIPVNIIQHPGGRGKRYAIRNNLVSSSTANELRYFTDTEAGTSGSPVLNDQWEVVALHRASMSVSGVQFQGKTTAYVNIGTHLSLILEDLKARYPALAAEIGIGDTL</sequence>
<evidence type="ECO:0000259" key="1">
    <source>
        <dbReference type="Pfam" id="PF19957"/>
    </source>
</evidence>
<dbReference type="InterPro" id="IPR045432">
    <property type="entry name" value="EAD5"/>
</dbReference>
<dbReference type="PANTHER" id="PTHR36234:SF5">
    <property type="entry name" value="LYSYL ENDOPEPTIDASE"/>
    <property type="match status" value="1"/>
</dbReference>
<keyword evidence="3" id="KW-1185">Reference proteome</keyword>
<dbReference type="AlphaFoldDB" id="A0A1H7RXK1"/>
<dbReference type="Pfam" id="PF19957">
    <property type="entry name" value="EAD5"/>
    <property type="match status" value="1"/>
</dbReference>
<evidence type="ECO:0000313" key="3">
    <source>
        <dbReference type="Proteomes" id="UP000198984"/>
    </source>
</evidence>
<dbReference type="RefSeq" id="WP_089910605.1">
    <property type="nucleotide sequence ID" value="NZ_FOBB01000002.1"/>
</dbReference>
<dbReference type="OrthoDB" id="9770276at2"/>
<dbReference type="Proteomes" id="UP000198984">
    <property type="component" value="Unassembled WGS sequence"/>
</dbReference>
<dbReference type="PANTHER" id="PTHR36234">
    <property type="entry name" value="LYSYL ENDOPEPTIDASE"/>
    <property type="match status" value="1"/>
</dbReference>
<dbReference type="InterPro" id="IPR009003">
    <property type="entry name" value="Peptidase_S1_PA"/>
</dbReference>
<dbReference type="EMBL" id="FOBB01000002">
    <property type="protein sequence ID" value="SEL64846.1"/>
    <property type="molecule type" value="Genomic_DNA"/>
</dbReference>
<feature type="domain" description="Effector-associated" evidence="1">
    <location>
        <begin position="4"/>
        <end position="134"/>
    </location>
</feature>
<dbReference type="Pfam" id="PF13365">
    <property type="entry name" value="Trypsin_2"/>
    <property type="match status" value="1"/>
</dbReference>
<organism evidence="2 3">
    <name type="scientific">Chitinophaga rupis</name>
    <dbReference type="NCBI Taxonomy" id="573321"/>
    <lineage>
        <taxon>Bacteria</taxon>
        <taxon>Pseudomonadati</taxon>
        <taxon>Bacteroidota</taxon>
        <taxon>Chitinophagia</taxon>
        <taxon>Chitinophagales</taxon>
        <taxon>Chitinophagaceae</taxon>
        <taxon>Chitinophaga</taxon>
    </lineage>
</organism>
<accession>A0A1H7RXK1</accession>
<reference evidence="2 3" key="1">
    <citation type="submission" date="2016-10" db="EMBL/GenBank/DDBJ databases">
        <authorList>
            <person name="de Groot N.N."/>
        </authorList>
    </citation>
    <scope>NUCLEOTIDE SEQUENCE [LARGE SCALE GENOMIC DNA]</scope>
    <source>
        <strain evidence="2 3">DSM 21039</strain>
    </source>
</reference>
<dbReference type="Gene3D" id="2.40.10.10">
    <property type="entry name" value="Trypsin-like serine proteases"/>
    <property type="match status" value="2"/>
</dbReference>
<proteinExistence type="predicted"/>
<dbReference type="STRING" id="573321.SAMN04488505_102760"/>
<dbReference type="InterPro" id="IPR043504">
    <property type="entry name" value="Peptidase_S1_PA_chymotrypsin"/>
</dbReference>